<accession>A0AAW7YVC3</accession>
<proteinExistence type="inferred from homology"/>
<dbReference type="Pfam" id="PF02789">
    <property type="entry name" value="Peptidase_M17_N"/>
    <property type="match status" value="1"/>
</dbReference>
<dbReference type="Proteomes" id="UP001170310">
    <property type="component" value="Unassembled WGS sequence"/>
</dbReference>
<keyword evidence="3" id="KW-0645">Protease</keyword>
<dbReference type="PANTHER" id="PTHR11963:SF23">
    <property type="entry name" value="CYTOSOL AMINOPEPTIDASE"/>
    <property type="match status" value="1"/>
</dbReference>
<name>A0AAW7YVC3_9STAP</name>
<dbReference type="PRINTS" id="PR00481">
    <property type="entry name" value="LAMNOPPTDASE"/>
</dbReference>
<sequence>MKIYVNSTTHNDIHNIIVGIPEHINQLENINYNDQSLIEDLQTLKQNHIIQGGIGKIATSIIYIQEQPKRLITVGLGNIKQLNYADLLKIWGNLFQYLKQEFITETELILSSFLNKYINDSIIAKTLGLQSEQSIYQFDNYRSDKRSPYQPNLYINVNQRYEDIESMIQEGKILGESINIARGFSQIPPNILTPQYFAESVDKLFKDTSVSVEIKDGQTIQDEGFGLLHAVGKGSIHSPRLITLSYQGRQDDADPIALVGKGITYDSGGYSIKSKTGMQTMKYDMCGAANVVAMIKVAHQLALPINIIGVIASAENMINEKAMKPDDVYTAFNGETVEVLNTDAEGRLVLGDAVAFATQFKPQVILDFATLTGAAIVALGEDKAAAFESHASNQLQEILKLAKNVDEQVFELPISQTERQLIKNSDVADLVNHTNGQGKALFAASFISHFSGSIPHMHFDIAGPATINKMSYKGPKGPTGYMIPTIIEWLKTMN</sequence>
<keyword evidence="2 10" id="KW-0031">Aminopeptidase</keyword>
<evidence type="ECO:0000256" key="2">
    <source>
        <dbReference type="ARBA" id="ARBA00022438"/>
    </source>
</evidence>
<dbReference type="Gene3D" id="3.40.220.10">
    <property type="entry name" value="Leucine Aminopeptidase, subunit E, domain 1"/>
    <property type="match status" value="1"/>
</dbReference>
<evidence type="ECO:0000313" key="11">
    <source>
        <dbReference type="Proteomes" id="UP001170310"/>
    </source>
</evidence>
<evidence type="ECO:0000256" key="6">
    <source>
        <dbReference type="ARBA" id="ARBA00049972"/>
    </source>
</evidence>
<organism evidence="10 11">
    <name type="scientific">Staphylococcus pasteuri_A</name>
    <dbReference type="NCBI Taxonomy" id="3062664"/>
    <lineage>
        <taxon>Bacteria</taxon>
        <taxon>Bacillati</taxon>
        <taxon>Bacillota</taxon>
        <taxon>Bacilli</taxon>
        <taxon>Bacillales</taxon>
        <taxon>Staphylococcaceae</taxon>
        <taxon>Staphylococcus</taxon>
    </lineage>
</organism>
<dbReference type="InterPro" id="IPR000819">
    <property type="entry name" value="Peptidase_M17_C"/>
</dbReference>
<comment type="caution">
    <text evidence="10">The sequence shown here is derived from an EMBL/GenBank/DDBJ whole genome shotgun (WGS) entry which is preliminary data.</text>
</comment>
<evidence type="ECO:0000313" key="10">
    <source>
        <dbReference type="EMBL" id="MDO6574231.1"/>
    </source>
</evidence>
<keyword evidence="11" id="KW-1185">Reference proteome</keyword>
<evidence type="ECO:0000256" key="7">
    <source>
        <dbReference type="ARBA" id="ARBA00050021"/>
    </source>
</evidence>
<keyword evidence="4" id="KW-0378">Hydrolase</keyword>
<evidence type="ECO:0000256" key="1">
    <source>
        <dbReference type="ARBA" id="ARBA00009528"/>
    </source>
</evidence>
<dbReference type="InterPro" id="IPR043472">
    <property type="entry name" value="Macro_dom-like"/>
</dbReference>
<dbReference type="PROSITE" id="PS00631">
    <property type="entry name" value="CYTOSOL_AP"/>
    <property type="match status" value="1"/>
</dbReference>
<evidence type="ECO:0000256" key="5">
    <source>
        <dbReference type="ARBA" id="ARBA00033172"/>
    </source>
</evidence>
<comment type="similarity">
    <text evidence="1">Belongs to the peptidase M17 family.</text>
</comment>
<evidence type="ECO:0000259" key="9">
    <source>
        <dbReference type="PROSITE" id="PS00631"/>
    </source>
</evidence>
<protein>
    <recommendedName>
        <fullName evidence="7">Probable cytosol aminopeptidase</fullName>
    </recommendedName>
    <alternativeName>
        <fullName evidence="8">Leucine aminopeptidase</fullName>
    </alternativeName>
    <alternativeName>
        <fullName evidence="5">Leucyl aminopeptidase</fullName>
    </alternativeName>
</protein>
<dbReference type="GO" id="GO:0030145">
    <property type="term" value="F:manganese ion binding"/>
    <property type="evidence" value="ECO:0007669"/>
    <property type="project" value="InterPro"/>
</dbReference>
<dbReference type="AlphaFoldDB" id="A0AAW7YVC3"/>
<dbReference type="GO" id="GO:0005737">
    <property type="term" value="C:cytoplasm"/>
    <property type="evidence" value="ECO:0007669"/>
    <property type="project" value="InterPro"/>
</dbReference>
<dbReference type="PANTHER" id="PTHR11963">
    <property type="entry name" value="LEUCINE AMINOPEPTIDASE-RELATED"/>
    <property type="match status" value="1"/>
</dbReference>
<reference evidence="10" key="1">
    <citation type="submission" date="2023-07" db="EMBL/GenBank/DDBJ databases">
        <title>Genome content predicts the carbon catabolic preferences of heterotrophic bacteria.</title>
        <authorList>
            <person name="Gralka M."/>
        </authorList>
    </citation>
    <scope>NUCLEOTIDE SEQUENCE</scope>
    <source>
        <strain evidence="10">E2R20</strain>
    </source>
</reference>
<evidence type="ECO:0000256" key="3">
    <source>
        <dbReference type="ARBA" id="ARBA00022670"/>
    </source>
</evidence>
<evidence type="ECO:0000256" key="8">
    <source>
        <dbReference type="ARBA" id="ARBA00050061"/>
    </source>
</evidence>
<evidence type="ECO:0000256" key="4">
    <source>
        <dbReference type="ARBA" id="ARBA00022801"/>
    </source>
</evidence>
<dbReference type="EMBL" id="JAUOQO010000006">
    <property type="protein sequence ID" value="MDO6574231.1"/>
    <property type="molecule type" value="Genomic_DNA"/>
</dbReference>
<dbReference type="Gene3D" id="3.40.630.10">
    <property type="entry name" value="Zn peptidases"/>
    <property type="match status" value="1"/>
</dbReference>
<feature type="domain" description="Cytosol aminopeptidase" evidence="9">
    <location>
        <begin position="341"/>
        <end position="348"/>
    </location>
</feature>
<dbReference type="GO" id="GO:0070006">
    <property type="term" value="F:metalloaminopeptidase activity"/>
    <property type="evidence" value="ECO:0007669"/>
    <property type="project" value="InterPro"/>
</dbReference>
<dbReference type="SUPFAM" id="SSF52949">
    <property type="entry name" value="Macro domain-like"/>
    <property type="match status" value="1"/>
</dbReference>
<dbReference type="GO" id="GO:0006508">
    <property type="term" value="P:proteolysis"/>
    <property type="evidence" value="ECO:0007669"/>
    <property type="project" value="UniProtKB-KW"/>
</dbReference>
<dbReference type="InterPro" id="IPR008283">
    <property type="entry name" value="Peptidase_M17_N"/>
</dbReference>
<dbReference type="CDD" id="cd00433">
    <property type="entry name" value="Peptidase_M17"/>
    <property type="match status" value="1"/>
</dbReference>
<dbReference type="InterPro" id="IPR011356">
    <property type="entry name" value="Leucine_aapep/pepB"/>
</dbReference>
<comment type="function">
    <text evidence="6">Presumably involved in the processing and regular turnover of intracellular proteins. Catalyzes the removal of unsubstituted N-terminal amino acids from various peptides.</text>
</comment>
<dbReference type="RefSeq" id="WP_303521263.1">
    <property type="nucleotide sequence ID" value="NZ_JAUOQO010000006.1"/>
</dbReference>
<dbReference type="SUPFAM" id="SSF53187">
    <property type="entry name" value="Zn-dependent exopeptidases"/>
    <property type="match status" value="1"/>
</dbReference>
<dbReference type="Pfam" id="PF00883">
    <property type="entry name" value="Peptidase_M17"/>
    <property type="match status" value="1"/>
</dbReference>
<gene>
    <name evidence="10" type="ORF">Q4528_08670</name>
</gene>